<feature type="transmembrane region" description="Helical" evidence="1">
    <location>
        <begin position="55"/>
        <end position="73"/>
    </location>
</feature>
<keyword evidence="1" id="KW-1133">Transmembrane helix</keyword>
<proteinExistence type="predicted"/>
<evidence type="ECO:0008006" key="4">
    <source>
        <dbReference type="Google" id="ProtNLM"/>
    </source>
</evidence>
<evidence type="ECO:0000313" key="2">
    <source>
        <dbReference type="EMBL" id="KRM77303.1"/>
    </source>
</evidence>
<dbReference type="Proteomes" id="UP000051845">
    <property type="component" value="Unassembled WGS sequence"/>
</dbReference>
<accession>A0A0R2BDW2</accession>
<evidence type="ECO:0000256" key="1">
    <source>
        <dbReference type="SAM" id="Phobius"/>
    </source>
</evidence>
<organism evidence="2 3">
    <name type="scientific">Secundilactobacillus collinoides DSM 20515 = JCM 1123</name>
    <dbReference type="NCBI Taxonomy" id="1423733"/>
    <lineage>
        <taxon>Bacteria</taxon>
        <taxon>Bacillati</taxon>
        <taxon>Bacillota</taxon>
        <taxon>Bacilli</taxon>
        <taxon>Lactobacillales</taxon>
        <taxon>Lactobacillaceae</taxon>
        <taxon>Secundilactobacillus</taxon>
    </lineage>
</organism>
<gene>
    <name evidence="2" type="ORF">FC82_GL000548</name>
</gene>
<dbReference type="PATRIC" id="fig|1423733.4.peg.569"/>
<dbReference type="STRING" id="33960.TY91_07875"/>
<evidence type="ECO:0000313" key="3">
    <source>
        <dbReference type="Proteomes" id="UP000051845"/>
    </source>
</evidence>
<keyword evidence="1" id="KW-0472">Membrane</keyword>
<reference evidence="2 3" key="1">
    <citation type="journal article" date="2015" name="Genome Announc.">
        <title>Expanding the biotechnology potential of lactobacilli through comparative genomics of 213 strains and associated genera.</title>
        <authorList>
            <person name="Sun Z."/>
            <person name="Harris H.M."/>
            <person name="McCann A."/>
            <person name="Guo C."/>
            <person name="Argimon S."/>
            <person name="Zhang W."/>
            <person name="Yang X."/>
            <person name="Jeffery I.B."/>
            <person name="Cooney J.C."/>
            <person name="Kagawa T.F."/>
            <person name="Liu W."/>
            <person name="Song Y."/>
            <person name="Salvetti E."/>
            <person name="Wrobel A."/>
            <person name="Rasinkangas P."/>
            <person name="Parkhill J."/>
            <person name="Rea M.C."/>
            <person name="O'Sullivan O."/>
            <person name="Ritari J."/>
            <person name="Douillard F.P."/>
            <person name="Paul Ross R."/>
            <person name="Yang R."/>
            <person name="Briner A.E."/>
            <person name="Felis G.E."/>
            <person name="de Vos W.M."/>
            <person name="Barrangou R."/>
            <person name="Klaenhammer T.R."/>
            <person name="Caufield P.W."/>
            <person name="Cui Y."/>
            <person name="Zhang H."/>
            <person name="O'Toole P.W."/>
        </authorList>
    </citation>
    <scope>NUCLEOTIDE SEQUENCE [LARGE SCALE GENOMIC DNA]</scope>
    <source>
        <strain evidence="2 3">DSM 20515</strain>
    </source>
</reference>
<dbReference type="Pfam" id="PF17255">
    <property type="entry name" value="EbsA"/>
    <property type="match status" value="1"/>
</dbReference>
<name>A0A0R2BDW2_SECCO</name>
<dbReference type="EMBL" id="AYYR01000013">
    <property type="protein sequence ID" value="KRM77303.1"/>
    <property type="molecule type" value="Genomic_DNA"/>
</dbReference>
<sequence length="147" mass="17224">MIDHPFRKEVIPIILKQKRQFLYQPGPLSTIILWSWTIVVLCLSIILALELSNHFWIPWVIGAIFIVLVWAQIHYRHIYLENGVIRVSRILNHNWVQIRLSDVQNVHASKYRLGFVYGGKIYQFLLPVNSVIELNNLIQDAQITQKG</sequence>
<dbReference type="RefSeq" id="WP_235859566.1">
    <property type="nucleotide sequence ID" value="NZ_BBEQ01000001.1"/>
</dbReference>
<dbReference type="AlphaFoldDB" id="A0A0R2BDW2"/>
<keyword evidence="1" id="KW-0812">Transmembrane</keyword>
<dbReference type="InterPro" id="IPR020215">
    <property type="entry name" value="EbsA-like"/>
</dbReference>
<protein>
    <recommendedName>
        <fullName evidence="4">Pore-forming protein</fullName>
    </recommendedName>
</protein>
<feature type="transmembrane region" description="Helical" evidence="1">
    <location>
        <begin position="21"/>
        <end position="49"/>
    </location>
</feature>
<comment type="caution">
    <text evidence="2">The sequence shown here is derived from an EMBL/GenBank/DDBJ whole genome shotgun (WGS) entry which is preliminary data.</text>
</comment>